<dbReference type="WBParaSite" id="MBELARI_LOCUS17872">
    <property type="protein sequence ID" value="MBELARI_LOCUS17872"/>
    <property type="gene ID" value="MBELARI_LOCUS17872"/>
</dbReference>
<name>A0AAF3EUM4_9BILA</name>
<accession>A0AAF3EUM4</accession>
<organism evidence="1 2">
    <name type="scientific">Mesorhabditis belari</name>
    <dbReference type="NCBI Taxonomy" id="2138241"/>
    <lineage>
        <taxon>Eukaryota</taxon>
        <taxon>Metazoa</taxon>
        <taxon>Ecdysozoa</taxon>
        <taxon>Nematoda</taxon>
        <taxon>Chromadorea</taxon>
        <taxon>Rhabditida</taxon>
        <taxon>Rhabditina</taxon>
        <taxon>Rhabditomorpha</taxon>
        <taxon>Rhabditoidea</taxon>
        <taxon>Rhabditidae</taxon>
        <taxon>Mesorhabditinae</taxon>
        <taxon>Mesorhabditis</taxon>
    </lineage>
</organism>
<dbReference type="Proteomes" id="UP000887575">
    <property type="component" value="Unassembled WGS sequence"/>
</dbReference>
<evidence type="ECO:0000313" key="1">
    <source>
        <dbReference type="Proteomes" id="UP000887575"/>
    </source>
</evidence>
<reference evidence="2" key="1">
    <citation type="submission" date="2024-02" db="UniProtKB">
        <authorList>
            <consortium name="WormBaseParasite"/>
        </authorList>
    </citation>
    <scope>IDENTIFICATION</scope>
</reference>
<sequence length="250" mass="28122">MTQFQTFLSASLYFLSFIGLIYAIKIHSDGIDLEDIDLKKLESISRIASQIDMVTIPMSPPRLATPFPTLQRVMRKYWQPKALSNEGVDDGDYGERRDSSFEIRQKSVSLFRQITSPSITKIPIILMTQNRPLQVTTDIPFQTTTRQFLRIKSVIPIMQTYSDEKPVDIKVLPSALGQFIPLAPIAHEAPSRLQGTPVLRTVLRAHLVRGSSGKSDQVEYVPYRYVALSQSISPPVTRQPPLGPPSILDQ</sequence>
<dbReference type="AlphaFoldDB" id="A0AAF3EUM4"/>
<proteinExistence type="predicted"/>
<keyword evidence="1" id="KW-1185">Reference proteome</keyword>
<protein>
    <submittedName>
        <fullName evidence="2">Uncharacterized protein</fullName>
    </submittedName>
</protein>
<evidence type="ECO:0000313" key="2">
    <source>
        <dbReference type="WBParaSite" id="MBELARI_LOCUS17872"/>
    </source>
</evidence>